<dbReference type="InterPro" id="IPR003918">
    <property type="entry name" value="NADH_UbQ_OxRdtase"/>
</dbReference>
<organism evidence="10 11">
    <name type="scientific">Fervidicella metallireducens AeB</name>
    <dbReference type="NCBI Taxonomy" id="1403537"/>
    <lineage>
        <taxon>Bacteria</taxon>
        <taxon>Bacillati</taxon>
        <taxon>Bacillota</taxon>
        <taxon>Clostridia</taxon>
        <taxon>Eubacteriales</taxon>
        <taxon>Clostridiaceae</taxon>
        <taxon>Fervidicella</taxon>
    </lineage>
</organism>
<keyword evidence="4 8" id="KW-1133">Transmembrane helix</keyword>
<feature type="transmembrane region" description="Helical" evidence="8">
    <location>
        <begin position="66"/>
        <end position="85"/>
    </location>
</feature>
<feature type="transmembrane region" description="Helical" evidence="8">
    <location>
        <begin position="159"/>
        <end position="179"/>
    </location>
</feature>
<comment type="subcellular location">
    <subcellularLocation>
        <location evidence="1">Cell membrane</location>
        <topology evidence="1">Multi-pass membrane protein</topology>
    </subcellularLocation>
    <subcellularLocation>
        <location evidence="7">Membrane</location>
        <topology evidence="7">Multi-pass membrane protein</topology>
    </subcellularLocation>
</comment>
<evidence type="ECO:0000256" key="1">
    <source>
        <dbReference type="ARBA" id="ARBA00004651"/>
    </source>
</evidence>
<evidence type="ECO:0000313" key="11">
    <source>
        <dbReference type="Proteomes" id="UP000019681"/>
    </source>
</evidence>
<feature type="transmembrane region" description="Helical" evidence="8">
    <location>
        <begin position="374"/>
        <end position="394"/>
    </location>
</feature>
<dbReference type="AlphaFoldDB" id="A0A017RXL8"/>
<dbReference type="PANTHER" id="PTHR42682:SF5">
    <property type="entry name" value="HYDROGENASE-4 COMPONENT F"/>
    <property type="match status" value="1"/>
</dbReference>
<keyword evidence="3 7" id="KW-0812">Transmembrane</keyword>
<feature type="domain" description="NADH:quinone oxidoreductase/Mrp antiporter transmembrane" evidence="9">
    <location>
        <begin position="123"/>
        <end position="414"/>
    </location>
</feature>
<feature type="transmembrane region" description="Helical" evidence="8">
    <location>
        <begin position="27"/>
        <end position="46"/>
    </location>
</feature>
<feature type="transmembrane region" description="Helical" evidence="8">
    <location>
        <begin position="243"/>
        <end position="264"/>
    </location>
</feature>
<protein>
    <submittedName>
        <fullName evidence="10">Hydrogenase</fullName>
    </submittedName>
</protein>
<dbReference type="GO" id="GO:0016491">
    <property type="term" value="F:oxidoreductase activity"/>
    <property type="evidence" value="ECO:0007669"/>
    <property type="project" value="UniProtKB-KW"/>
</dbReference>
<evidence type="ECO:0000256" key="4">
    <source>
        <dbReference type="ARBA" id="ARBA00022989"/>
    </source>
</evidence>
<dbReference type="Pfam" id="PF00361">
    <property type="entry name" value="Proton_antipo_M"/>
    <property type="match status" value="1"/>
</dbReference>
<proteinExistence type="predicted"/>
<evidence type="ECO:0000313" key="10">
    <source>
        <dbReference type="EMBL" id="EYE88675.1"/>
    </source>
</evidence>
<dbReference type="GO" id="GO:0008137">
    <property type="term" value="F:NADH dehydrogenase (ubiquinone) activity"/>
    <property type="evidence" value="ECO:0007669"/>
    <property type="project" value="InterPro"/>
</dbReference>
<keyword evidence="6 8" id="KW-0472">Membrane</keyword>
<dbReference type="STRING" id="1403537.Q428_06900"/>
<evidence type="ECO:0000256" key="8">
    <source>
        <dbReference type="SAM" id="Phobius"/>
    </source>
</evidence>
<dbReference type="GO" id="GO:0005886">
    <property type="term" value="C:plasma membrane"/>
    <property type="evidence" value="ECO:0007669"/>
    <property type="project" value="UniProtKB-SubCell"/>
</dbReference>
<dbReference type="InterPro" id="IPR001750">
    <property type="entry name" value="ND/Mrp_TM"/>
</dbReference>
<evidence type="ECO:0000256" key="3">
    <source>
        <dbReference type="ARBA" id="ARBA00022692"/>
    </source>
</evidence>
<feature type="transmembrane region" description="Helical" evidence="8">
    <location>
        <begin position="105"/>
        <end position="122"/>
    </location>
</feature>
<feature type="transmembrane region" description="Helical" evidence="8">
    <location>
        <begin position="451"/>
        <end position="469"/>
    </location>
</feature>
<keyword evidence="2" id="KW-1003">Cell membrane</keyword>
<keyword evidence="11" id="KW-1185">Reference proteome</keyword>
<dbReference type="EMBL" id="AZQP01000016">
    <property type="protein sequence ID" value="EYE88675.1"/>
    <property type="molecule type" value="Genomic_DNA"/>
</dbReference>
<accession>A0A017RXL8</accession>
<feature type="transmembrane region" description="Helical" evidence="8">
    <location>
        <begin position="209"/>
        <end position="231"/>
    </location>
</feature>
<feature type="transmembrane region" description="Helical" evidence="8">
    <location>
        <begin position="406"/>
        <end position="430"/>
    </location>
</feature>
<evidence type="ECO:0000259" key="9">
    <source>
        <dbReference type="Pfam" id="PF00361"/>
    </source>
</evidence>
<evidence type="ECO:0000256" key="6">
    <source>
        <dbReference type="ARBA" id="ARBA00023136"/>
    </source>
</evidence>
<feature type="transmembrane region" description="Helical" evidence="8">
    <location>
        <begin position="276"/>
        <end position="294"/>
    </location>
</feature>
<evidence type="ECO:0000256" key="5">
    <source>
        <dbReference type="ARBA" id="ARBA00023002"/>
    </source>
</evidence>
<dbReference type="Proteomes" id="UP000019681">
    <property type="component" value="Unassembled WGS sequence"/>
</dbReference>
<dbReference type="GO" id="GO:0042773">
    <property type="term" value="P:ATP synthesis coupled electron transport"/>
    <property type="evidence" value="ECO:0007669"/>
    <property type="project" value="InterPro"/>
</dbReference>
<dbReference type="InterPro" id="IPR052175">
    <property type="entry name" value="ComplexI-like_HydComp"/>
</dbReference>
<gene>
    <name evidence="10" type="ORF">Q428_06900</name>
</gene>
<evidence type="ECO:0000256" key="2">
    <source>
        <dbReference type="ARBA" id="ARBA00022475"/>
    </source>
</evidence>
<reference evidence="10 11" key="1">
    <citation type="journal article" date="2014" name="Genome Announc.">
        <title>Draft Genome Sequence of Fervidicella metallireducens Strain AeBT, an Iron-Reducing Thermoanaerobe from the Great Artesian Basin.</title>
        <authorList>
            <person name="Patel B.K."/>
        </authorList>
    </citation>
    <scope>NUCLEOTIDE SEQUENCE [LARGE SCALE GENOMIC DNA]</scope>
    <source>
        <strain evidence="10 11">AeB</strain>
    </source>
</reference>
<evidence type="ECO:0000256" key="7">
    <source>
        <dbReference type="RuleBase" id="RU000320"/>
    </source>
</evidence>
<comment type="caution">
    <text evidence="10">The sequence shown here is derived from an EMBL/GenBank/DDBJ whole genome shotgun (WGS) entry which is preliminary data.</text>
</comment>
<dbReference type="PRINTS" id="PR01437">
    <property type="entry name" value="NUOXDRDTASE4"/>
</dbReference>
<dbReference type="PANTHER" id="PTHR42682">
    <property type="entry name" value="HYDROGENASE-4 COMPONENT F"/>
    <property type="match status" value="1"/>
</dbReference>
<name>A0A017RXL8_9CLOT</name>
<sequence>MEFILMFSLLITTMIFSIFTKDIKKTAIINIISSVINVAVVIYLMFRINSIGFLSYMNNSIYIDSLSIIQMFVGSGVTFITAIYSYRYVLNELRDEIISERRARVFFTLFNAFVISLLIICISNNIMGMWIGLEGTTIATTFLIGLEKNKLSLEAAWKYVILCSIGIGIGFIGIILMLYSAGQETTVLSLNWTNLLNSYKPINIDMAKIAFTLIFIGIGTKAGFVPMHAWFSDGHSEAPSPVSAMVSGILLNIALYVIVRFYIIIKMVSGIENVKYLFIIFAMISLLVSAFTMLKQTNYKRLLAFSSIENMGIISLGIGFGGHLGIFGGLLHSIIHSFGKTLLFLVAGNLVSVYRTKRIDKIHKLIKTMPMNGVFLILGMLIVTGAPPFGSFFSEFNILMEGINKGYYFAVTLYALCILIAFAALLNVFIRMIFVKGDEEEYKRFDKDSENIVPVIISLIYVVFVTLTFNNILYPILSKAVLIIGI</sequence>
<keyword evidence="5" id="KW-0560">Oxidoreductase</keyword>